<evidence type="ECO:0000313" key="2">
    <source>
        <dbReference type="Proteomes" id="UP000265816"/>
    </source>
</evidence>
<dbReference type="EMBL" id="QWVT01000011">
    <property type="protein sequence ID" value="RID86749.1"/>
    <property type="molecule type" value="Genomic_DNA"/>
</dbReference>
<proteinExistence type="predicted"/>
<dbReference type="AlphaFoldDB" id="A0A398B9F7"/>
<evidence type="ECO:0000313" key="1">
    <source>
        <dbReference type="EMBL" id="RID86749.1"/>
    </source>
</evidence>
<dbReference type="RefSeq" id="WP_119111929.1">
    <property type="nucleotide sequence ID" value="NZ_CBCSEO010000006.1"/>
</dbReference>
<comment type="caution">
    <text evidence="1">The sequence shown here is derived from an EMBL/GenBank/DDBJ whole genome shotgun (WGS) entry which is preliminary data.</text>
</comment>
<organism evidence="1 2">
    <name type="scientific">Mesobacillus zeae</name>
    <dbReference type="NCBI Taxonomy" id="1917180"/>
    <lineage>
        <taxon>Bacteria</taxon>
        <taxon>Bacillati</taxon>
        <taxon>Bacillota</taxon>
        <taxon>Bacilli</taxon>
        <taxon>Bacillales</taxon>
        <taxon>Bacillaceae</taxon>
        <taxon>Mesobacillus</taxon>
    </lineage>
</organism>
<name>A0A398B9F7_9BACI</name>
<keyword evidence="2" id="KW-1185">Reference proteome</keyword>
<dbReference type="Proteomes" id="UP000265816">
    <property type="component" value="Unassembled WGS sequence"/>
</dbReference>
<reference evidence="1 2" key="1">
    <citation type="submission" date="2018-08" db="EMBL/GenBank/DDBJ databases">
        <title>Bacillus jemisoniae sp. nov., Bacillus chryseoplanitiae sp. nov., Bacillus resnikiae sp. nov., and Bacillus frankliniae sp. nov., isolated from Viking spacecraft and associated surfaces.</title>
        <authorList>
            <person name="Seuylemezian A."/>
            <person name="Vaishampayan P."/>
        </authorList>
    </citation>
    <scope>NUCLEOTIDE SEQUENCE [LARGE SCALE GENOMIC DNA]</scope>
    <source>
        <strain evidence="1 2">JJ-247</strain>
    </source>
</reference>
<sequence length="76" mass="8521">MGIIHLMLAGSRVDYFLWFLSNDSTARTKLVNVQANIKASKTVIQHHPLSNGDELTTLETPILLLCPLYQLQEIKG</sequence>
<protein>
    <submittedName>
        <fullName evidence="1">Uncharacterized protein</fullName>
    </submittedName>
</protein>
<gene>
    <name evidence="1" type="ORF">D1970_05695</name>
</gene>
<accession>A0A398B9F7</accession>